<feature type="compositionally biased region" description="Polar residues" evidence="1">
    <location>
        <begin position="209"/>
        <end position="232"/>
    </location>
</feature>
<evidence type="ECO:0000313" key="2">
    <source>
        <dbReference type="EMBL" id="KAH7961944.1"/>
    </source>
</evidence>
<dbReference type="VEuPathDB" id="VectorBase:RSAN_045509"/>
<keyword evidence="3" id="KW-1185">Reference proteome</keyword>
<evidence type="ECO:0000313" key="3">
    <source>
        <dbReference type="Proteomes" id="UP000821837"/>
    </source>
</evidence>
<gene>
    <name evidence="2" type="ORF">HPB52_013690</name>
</gene>
<reference evidence="2" key="2">
    <citation type="submission" date="2021-09" db="EMBL/GenBank/DDBJ databases">
        <authorList>
            <person name="Jia N."/>
            <person name="Wang J."/>
            <person name="Shi W."/>
            <person name="Du L."/>
            <person name="Sun Y."/>
            <person name="Zhan W."/>
            <person name="Jiang J."/>
            <person name="Wang Q."/>
            <person name="Zhang B."/>
            <person name="Ji P."/>
            <person name="Sakyi L.B."/>
            <person name="Cui X."/>
            <person name="Yuan T."/>
            <person name="Jiang B."/>
            <person name="Yang W."/>
            <person name="Lam T.T.-Y."/>
            <person name="Chang Q."/>
            <person name="Ding S."/>
            <person name="Wang X."/>
            <person name="Zhu J."/>
            <person name="Ruan X."/>
            <person name="Zhao L."/>
            <person name="Wei J."/>
            <person name="Que T."/>
            <person name="Du C."/>
            <person name="Cheng J."/>
            <person name="Dai P."/>
            <person name="Han X."/>
            <person name="Huang E."/>
            <person name="Gao Y."/>
            <person name="Liu J."/>
            <person name="Shao H."/>
            <person name="Ye R."/>
            <person name="Li L."/>
            <person name="Wei W."/>
            <person name="Wang X."/>
            <person name="Wang C."/>
            <person name="Huo Q."/>
            <person name="Li W."/>
            <person name="Guo W."/>
            <person name="Chen H."/>
            <person name="Chen S."/>
            <person name="Zhou L."/>
            <person name="Zhou L."/>
            <person name="Ni X."/>
            <person name="Tian J."/>
            <person name="Zhou Y."/>
            <person name="Sheng Y."/>
            <person name="Liu T."/>
            <person name="Pan Y."/>
            <person name="Xia L."/>
            <person name="Li J."/>
            <person name="Zhao F."/>
            <person name="Cao W."/>
        </authorList>
    </citation>
    <scope>NUCLEOTIDE SEQUENCE</scope>
    <source>
        <strain evidence="2">Rsan-2018</strain>
        <tissue evidence="2">Larvae</tissue>
    </source>
</reference>
<feature type="region of interest" description="Disordered" evidence="1">
    <location>
        <begin position="208"/>
        <end position="482"/>
    </location>
</feature>
<dbReference type="Proteomes" id="UP000821837">
    <property type="component" value="Chromosome 3"/>
</dbReference>
<organism evidence="2 3">
    <name type="scientific">Rhipicephalus sanguineus</name>
    <name type="common">Brown dog tick</name>
    <name type="synonym">Ixodes sanguineus</name>
    <dbReference type="NCBI Taxonomy" id="34632"/>
    <lineage>
        <taxon>Eukaryota</taxon>
        <taxon>Metazoa</taxon>
        <taxon>Ecdysozoa</taxon>
        <taxon>Arthropoda</taxon>
        <taxon>Chelicerata</taxon>
        <taxon>Arachnida</taxon>
        <taxon>Acari</taxon>
        <taxon>Parasitiformes</taxon>
        <taxon>Ixodida</taxon>
        <taxon>Ixodoidea</taxon>
        <taxon>Ixodidae</taxon>
        <taxon>Rhipicephalinae</taxon>
        <taxon>Rhipicephalus</taxon>
        <taxon>Rhipicephalus</taxon>
    </lineage>
</organism>
<feature type="region of interest" description="Disordered" evidence="1">
    <location>
        <begin position="40"/>
        <end position="63"/>
    </location>
</feature>
<reference evidence="2" key="1">
    <citation type="journal article" date="2020" name="Cell">
        <title>Large-Scale Comparative Analyses of Tick Genomes Elucidate Their Genetic Diversity and Vector Capacities.</title>
        <authorList>
            <consortium name="Tick Genome and Microbiome Consortium (TIGMIC)"/>
            <person name="Jia N."/>
            <person name="Wang J."/>
            <person name="Shi W."/>
            <person name="Du L."/>
            <person name="Sun Y."/>
            <person name="Zhan W."/>
            <person name="Jiang J.F."/>
            <person name="Wang Q."/>
            <person name="Zhang B."/>
            <person name="Ji P."/>
            <person name="Bell-Sakyi L."/>
            <person name="Cui X.M."/>
            <person name="Yuan T.T."/>
            <person name="Jiang B.G."/>
            <person name="Yang W.F."/>
            <person name="Lam T.T."/>
            <person name="Chang Q.C."/>
            <person name="Ding S.J."/>
            <person name="Wang X.J."/>
            <person name="Zhu J.G."/>
            <person name="Ruan X.D."/>
            <person name="Zhao L."/>
            <person name="Wei J.T."/>
            <person name="Ye R.Z."/>
            <person name="Que T.C."/>
            <person name="Du C.H."/>
            <person name="Zhou Y.H."/>
            <person name="Cheng J.X."/>
            <person name="Dai P.F."/>
            <person name="Guo W.B."/>
            <person name="Han X.H."/>
            <person name="Huang E.J."/>
            <person name="Li L.F."/>
            <person name="Wei W."/>
            <person name="Gao Y.C."/>
            <person name="Liu J.Z."/>
            <person name="Shao H.Z."/>
            <person name="Wang X."/>
            <person name="Wang C.C."/>
            <person name="Yang T.C."/>
            <person name="Huo Q.B."/>
            <person name="Li W."/>
            <person name="Chen H.Y."/>
            <person name="Chen S.E."/>
            <person name="Zhou L.G."/>
            <person name="Ni X.B."/>
            <person name="Tian J.H."/>
            <person name="Sheng Y."/>
            <person name="Liu T."/>
            <person name="Pan Y.S."/>
            <person name="Xia L.Y."/>
            <person name="Li J."/>
            <person name="Zhao F."/>
            <person name="Cao W.C."/>
        </authorList>
    </citation>
    <scope>NUCLEOTIDE SEQUENCE</scope>
    <source>
        <strain evidence="2">Rsan-2018</strain>
    </source>
</reference>
<dbReference type="EMBL" id="JABSTV010001249">
    <property type="protein sequence ID" value="KAH7961944.1"/>
    <property type="molecule type" value="Genomic_DNA"/>
</dbReference>
<feature type="compositionally biased region" description="Low complexity" evidence="1">
    <location>
        <begin position="285"/>
        <end position="316"/>
    </location>
</feature>
<name>A0A9D4Q037_RHISA</name>
<sequence>MPGEARTPDHTCCPGAPCRDPWCHLLLRGPLPQLSRLFHQPRPPVPPATCQRDTRQRPPVMANPSNLPVRENCFLFNAPDGDVSIDDLIDAVEETAGDDSVLVLQHMGGSKFLVCTRNANQATRLMVAEGFKVHREHVAVEAVGPPVQRTRAHGHGLLGCLLQAMRVFGHDTEGCTEECKRCGGRHGTRECFRKRSYVAAARGFPSEIRNITSTSQPSTSRLPTGAASTSGLQVLRPRSRPPTPTNAPDHWEHEGPRERGDARGASTSPAPMAVPPDVVDETSNTSSEGDQGESSGLESGSPESSSDSWDPSQTESAEQEVPGTAQSPVTDEPAFPGLGAENFPPLLSEPTSPPNPDELPIVSCGRYVLPDAEHGPPDPSSSAEKQPPGSTSPAPAPANAPATQPGPVRRDRSRSRSPLRGGDGPAGAEPSHPSNIDNKHRRPKMHGLSSDSDAPPTAKSQKLDTAPSGKGHTPPSAGSKRN</sequence>
<dbReference type="VEuPathDB" id="VectorBase:RSAN_029240"/>
<dbReference type="AlphaFoldDB" id="A0A9D4Q037"/>
<comment type="caution">
    <text evidence="2">The sequence shown here is derived from an EMBL/GenBank/DDBJ whole genome shotgun (WGS) entry which is preliminary data.</text>
</comment>
<evidence type="ECO:0000256" key="1">
    <source>
        <dbReference type="SAM" id="MobiDB-lite"/>
    </source>
</evidence>
<proteinExistence type="predicted"/>
<feature type="compositionally biased region" description="Low complexity" evidence="1">
    <location>
        <begin position="386"/>
        <end position="407"/>
    </location>
</feature>
<accession>A0A9D4Q037</accession>
<protein>
    <submittedName>
        <fullName evidence="2">Uncharacterized protein</fullName>
    </submittedName>
</protein>
<feature type="compositionally biased region" description="Basic and acidic residues" evidence="1">
    <location>
        <begin position="249"/>
        <end position="262"/>
    </location>
</feature>